<dbReference type="GO" id="GO:0016747">
    <property type="term" value="F:acyltransferase activity, transferring groups other than amino-acyl groups"/>
    <property type="evidence" value="ECO:0007669"/>
    <property type="project" value="InterPro"/>
</dbReference>
<keyword evidence="1" id="KW-0808">Transferase</keyword>
<evidence type="ECO:0000313" key="5">
    <source>
        <dbReference type="Proteomes" id="UP000034024"/>
    </source>
</evidence>
<accession>A0A0F7JLK8</accession>
<evidence type="ECO:0000256" key="2">
    <source>
        <dbReference type="ARBA" id="ARBA00023315"/>
    </source>
</evidence>
<organism evidence="4 5">
    <name type="scientific">Deinococcus soli</name>
    <name type="common">ex Cha et al. 2016</name>
    <dbReference type="NCBI Taxonomy" id="1309411"/>
    <lineage>
        <taxon>Bacteria</taxon>
        <taxon>Thermotogati</taxon>
        <taxon>Deinococcota</taxon>
        <taxon>Deinococci</taxon>
        <taxon>Deinococcales</taxon>
        <taxon>Deinococcaceae</taxon>
        <taxon>Deinococcus</taxon>
    </lineage>
</organism>
<dbReference type="PROSITE" id="PS51186">
    <property type="entry name" value="GNAT"/>
    <property type="match status" value="1"/>
</dbReference>
<evidence type="ECO:0000313" key="4">
    <source>
        <dbReference type="EMBL" id="AKH16557.1"/>
    </source>
</evidence>
<dbReference type="InterPro" id="IPR050832">
    <property type="entry name" value="Bact_Acetyltransf"/>
</dbReference>
<dbReference type="InterPro" id="IPR016181">
    <property type="entry name" value="Acyl_CoA_acyltransferase"/>
</dbReference>
<dbReference type="PANTHER" id="PTHR43877:SF2">
    <property type="entry name" value="AMINOALKYLPHOSPHONATE N-ACETYLTRANSFERASE-RELATED"/>
    <property type="match status" value="1"/>
</dbReference>
<evidence type="ECO:0000256" key="1">
    <source>
        <dbReference type="ARBA" id="ARBA00022679"/>
    </source>
</evidence>
<dbReference type="CDD" id="cd04301">
    <property type="entry name" value="NAT_SF"/>
    <property type="match status" value="1"/>
</dbReference>
<reference evidence="4 5" key="1">
    <citation type="submission" date="2015-01" db="EMBL/GenBank/DDBJ databases">
        <title>Deinococcus soli/N5/whole genome sequencing.</title>
        <authorList>
            <person name="Kim M.K."/>
            <person name="Srinivasan S."/>
            <person name="Lee J.-J."/>
        </authorList>
    </citation>
    <scope>NUCLEOTIDE SEQUENCE [LARGE SCALE GENOMIC DNA]</scope>
    <source>
        <strain evidence="4 5">N5</strain>
    </source>
</reference>
<evidence type="ECO:0000259" key="3">
    <source>
        <dbReference type="PROSITE" id="PS51186"/>
    </source>
</evidence>
<dbReference type="Proteomes" id="UP000034024">
    <property type="component" value="Chromosome"/>
</dbReference>
<dbReference type="EMBL" id="CP011389">
    <property type="protein sequence ID" value="AKH16557.1"/>
    <property type="molecule type" value="Genomic_DNA"/>
</dbReference>
<proteinExistence type="predicted"/>
<name>A0A0F7JLK8_9DEIO</name>
<keyword evidence="5" id="KW-1185">Reference proteome</keyword>
<feature type="domain" description="N-acetyltransferase" evidence="3">
    <location>
        <begin position="11"/>
        <end position="177"/>
    </location>
</feature>
<sequence length="180" mass="19457">MGGGGRVTPLMTIRPRRADDLPALVAALRAVHETMGYPSVWPDDPAAFVLGRGEAWVAQHAGRAAGQVMLAPLPEPRPGWATQIAQPSGAVWHGGILEVKRLFVSPHAQGLGLARALLAHARREASERRAFSVLQVNETSGPALGLYEREGWRFLTRAQAAWTDPDGSHPWVRVYVQPGP</sequence>
<protein>
    <recommendedName>
        <fullName evidence="3">N-acetyltransferase domain-containing protein</fullName>
    </recommendedName>
</protein>
<dbReference type="Pfam" id="PF13508">
    <property type="entry name" value="Acetyltransf_7"/>
    <property type="match status" value="1"/>
</dbReference>
<dbReference type="InterPro" id="IPR000182">
    <property type="entry name" value="GNAT_dom"/>
</dbReference>
<dbReference type="PANTHER" id="PTHR43877">
    <property type="entry name" value="AMINOALKYLPHOSPHONATE N-ACETYLTRANSFERASE-RELATED-RELATED"/>
    <property type="match status" value="1"/>
</dbReference>
<gene>
    <name evidence="4" type="ORF">SY84_05220</name>
</gene>
<dbReference type="Gene3D" id="3.40.630.30">
    <property type="match status" value="1"/>
</dbReference>
<dbReference type="PATRIC" id="fig|1309411.5.peg.1072"/>
<dbReference type="AlphaFoldDB" id="A0A0F7JLK8"/>
<dbReference type="KEGG" id="dch:SY84_05220"/>
<dbReference type="SUPFAM" id="SSF55729">
    <property type="entry name" value="Acyl-CoA N-acyltransferases (Nat)"/>
    <property type="match status" value="1"/>
</dbReference>
<keyword evidence="2" id="KW-0012">Acyltransferase</keyword>